<comment type="caution">
    <text evidence="1">The sequence shown here is derived from an EMBL/GenBank/DDBJ whole genome shotgun (WGS) entry which is preliminary data.</text>
</comment>
<protein>
    <submittedName>
        <fullName evidence="1">Uncharacterized protein</fullName>
    </submittedName>
</protein>
<sequence>TALRNNLYAFPSDVTAEGEVLIAKFAHSVDEFVKNIQEKMIEERGVDGLKLMQEMVERCQRKRLTLTPHYDPRVEEIVVNDVLSMFKLFEEEQNKAEEEAKRIKEEEKRRI</sequence>
<keyword evidence="2" id="KW-1185">Reference proteome</keyword>
<name>A0A392R4X1_9FABA</name>
<reference evidence="1 2" key="1">
    <citation type="journal article" date="2018" name="Front. Plant Sci.">
        <title>Red Clover (Trifolium pratense) and Zigzag Clover (T. medium) - A Picture of Genomic Similarities and Differences.</title>
        <authorList>
            <person name="Dluhosova J."/>
            <person name="Istvanek J."/>
            <person name="Nedelnik J."/>
            <person name="Repkova J."/>
        </authorList>
    </citation>
    <scope>NUCLEOTIDE SEQUENCE [LARGE SCALE GENOMIC DNA]</scope>
    <source>
        <strain evidence="2">cv. 10/8</strain>
        <tissue evidence="1">Leaf</tissue>
    </source>
</reference>
<evidence type="ECO:0000313" key="1">
    <source>
        <dbReference type="EMBL" id="MCI30595.1"/>
    </source>
</evidence>
<feature type="non-terminal residue" evidence="1">
    <location>
        <position position="1"/>
    </location>
</feature>
<dbReference type="EMBL" id="LXQA010180867">
    <property type="protein sequence ID" value="MCI30595.1"/>
    <property type="molecule type" value="Genomic_DNA"/>
</dbReference>
<organism evidence="1 2">
    <name type="scientific">Trifolium medium</name>
    <dbReference type="NCBI Taxonomy" id="97028"/>
    <lineage>
        <taxon>Eukaryota</taxon>
        <taxon>Viridiplantae</taxon>
        <taxon>Streptophyta</taxon>
        <taxon>Embryophyta</taxon>
        <taxon>Tracheophyta</taxon>
        <taxon>Spermatophyta</taxon>
        <taxon>Magnoliopsida</taxon>
        <taxon>eudicotyledons</taxon>
        <taxon>Gunneridae</taxon>
        <taxon>Pentapetalae</taxon>
        <taxon>rosids</taxon>
        <taxon>fabids</taxon>
        <taxon>Fabales</taxon>
        <taxon>Fabaceae</taxon>
        <taxon>Papilionoideae</taxon>
        <taxon>50 kb inversion clade</taxon>
        <taxon>NPAAA clade</taxon>
        <taxon>Hologalegina</taxon>
        <taxon>IRL clade</taxon>
        <taxon>Trifolieae</taxon>
        <taxon>Trifolium</taxon>
    </lineage>
</organism>
<accession>A0A392R4X1</accession>
<proteinExistence type="predicted"/>
<evidence type="ECO:0000313" key="2">
    <source>
        <dbReference type="Proteomes" id="UP000265520"/>
    </source>
</evidence>
<dbReference type="Proteomes" id="UP000265520">
    <property type="component" value="Unassembled WGS sequence"/>
</dbReference>
<dbReference type="AlphaFoldDB" id="A0A392R4X1"/>